<feature type="region of interest" description="Disordered" evidence="1">
    <location>
        <begin position="648"/>
        <end position="723"/>
    </location>
</feature>
<evidence type="ECO:0000313" key="4">
    <source>
        <dbReference type="Proteomes" id="UP000318529"/>
    </source>
</evidence>
<accession>A0A560CST6</accession>
<comment type="caution">
    <text evidence="3">The sequence shown here is derived from an EMBL/GenBank/DDBJ whole genome shotgun (WGS) entry which is preliminary data.</text>
</comment>
<dbReference type="Pfam" id="PF09299">
    <property type="entry name" value="Mu-transpos_C"/>
    <property type="match status" value="1"/>
</dbReference>
<protein>
    <submittedName>
        <fullName evidence="3">Mu transposase-like protein</fullName>
    </submittedName>
</protein>
<feature type="compositionally biased region" description="Low complexity" evidence="1">
    <location>
        <begin position="672"/>
        <end position="681"/>
    </location>
</feature>
<feature type="domain" description="Transposase-like Mu C-terminal" evidence="2">
    <location>
        <begin position="498"/>
        <end position="559"/>
    </location>
</feature>
<dbReference type="InterPro" id="IPR036397">
    <property type="entry name" value="RNaseH_sf"/>
</dbReference>
<proteinExistence type="predicted"/>
<dbReference type="AlphaFoldDB" id="A0A560CST6"/>
<dbReference type="SUPFAM" id="SSF53098">
    <property type="entry name" value="Ribonuclease H-like"/>
    <property type="match status" value="1"/>
</dbReference>
<organism evidence="3 4">
    <name type="scientific">Azospirillum brasilense</name>
    <dbReference type="NCBI Taxonomy" id="192"/>
    <lineage>
        <taxon>Bacteria</taxon>
        <taxon>Pseudomonadati</taxon>
        <taxon>Pseudomonadota</taxon>
        <taxon>Alphaproteobacteria</taxon>
        <taxon>Rhodospirillales</taxon>
        <taxon>Azospirillaceae</taxon>
        <taxon>Azospirillum</taxon>
    </lineage>
</organism>
<dbReference type="Gene3D" id="3.30.420.10">
    <property type="entry name" value="Ribonuclease H-like superfamily/Ribonuclease H"/>
    <property type="match status" value="1"/>
</dbReference>
<gene>
    <name evidence="3" type="ORF">FBZ83_101776</name>
</gene>
<reference evidence="3 4" key="1">
    <citation type="submission" date="2019-06" db="EMBL/GenBank/DDBJ databases">
        <title>Genomic Encyclopedia of Type Strains, Phase IV (KMG-V): Genome sequencing to study the core and pangenomes of soil and plant-associated prokaryotes.</title>
        <authorList>
            <person name="Whitman W."/>
        </authorList>
    </citation>
    <scope>NUCLEOTIDE SEQUENCE [LARGE SCALE GENOMIC DNA]</scope>
    <source>
        <strain evidence="3 4">BR 11650</strain>
    </source>
</reference>
<evidence type="ECO:0000259" key="2">
    <source>
        <dbReference type="Pfam" id="PF09299"/>
    </source>
</evidence>
<sequence length="723" mass="81382">MRKFCYAPGTCVRIDGVPFRFATSPADGEWQLVETLTNRLVSKTVPQLDALYTAGALVLDAERAGDPRKTDDTRRRRAVTSIADRPEADQQRVAFRTAVLRAVASRTVAGARLCSAVTDDGRKTTELEKILAEVSKEHGRAKPVSVPTYFRWKAIHDATGDNLDLAGRFAASGRHKQMDPRVRRIVVQTMADALEDARDNKGAPGHSPTCTMRAIRTTIANQLRLENARDPTATLTMPSLQACYRLWGEFPAYDRDVAKYGKTRARMMYRSTRGHDGPEACLDLVEYDETRLPLFLFDELFGVPLGRAWLSWYLDVYSQVPMGFYLGFEPPSDLTIASALRHACLPKTYVQTAYPDIRNVLPAAGIPRLLTFDNSLAQHGKSIESITYDLDIPYKFTRVRTPWFKPVVENAFNLLNKLLLQEMPGFVLGKDIDPQDYDPAKNGCIGLRHFLYIFHKWLIDVYCDTPRGRWNITPRDRWLDGVRTRPPELLERATDLDLLFGIVRDGSIDHHGVTFRKILYYSDGLHAFRRRYGHKAKVKVKIDPSNLSVIHIFEPRERFWIRVEANDKRYTQNLSLHRHELNLKFANERYGRDDAEALQAAQWELQQLIADALPMALSIRTNTLIARTFGIGTQHIFNNLDTDGSLGPLSGPFAGQPLNPCQTPASAPPQPAAELPAQPVPMVGTPSPPVTPARPKRIQREIPLYDADLSLGGSRPPQLEGKP</sequence>
<dbReference type="Proteomes" id="UP000318529">
    <property type="component" value="Unassembled WGS sequence"/>
</dbReference>
<dbReference type="InterPro" id="IPR012337">
    <property type="entry name" value="RNaseH-like_sf"/>
</dbReference>
<dbReference type="GO" id="GO:0003676">
    <property type="term" value="F:nucleic acid binding"/>
    <property type="evidence" value="ECO:0007669"/>
    <property type="project" value="InterPro"/>
</dbReference>
<evidence type="ECO:0000313" key="3">
    <source>
        <dbReference type="EMBL" id="TWA87907.1"/>
    </source>
</evidence>
<dbReference type="EMBL" id="VITH01000001">
    <property type="protein sequence ID" value="TWA87907.1"/>
    <property type="molecule type" value="Genomic_DNA"/>
</dbReference>
<name>A0A560CST6_AZOBR</name>
<evidence type="ECO:0000256" key="1">
    <source>
        <dbReference type="SAM" id="MobiDB-lite"/>
    </source>
</evidence>
<dbReference type="InterPro" id="IPR015378">
    <property type="entry name" value="Transposase-like_Mu_C"/>
</dbReference>